<dbReference type="AlphaFoldDB" id="A0A1B9HX06"/>
<proteinExistence type="predicted"/>
<dbReference type="Pfam" id="PF00795">
    <property type="entry name" value="CN_hydrolase"/>
    <property type="match status" value="1"/>
</dbReference>
<dbReference type="SUPFAM" id="SSF56317">
    <property type="entry name" value="Carbon-nitrogen hydrolase"/>
    <property type="match status" value="1"/>
</dbReference>
<evidence type="ECO:0000259" key="1">
    <source>
        <dbReference type="PROSITE" id="PS50263"/>
    </source>
</evidence>
<dbReference type="KEGG" id="kpin:30175075"/>
<dbReference type="PROSITE" id="PS50263">
    <property type="entry name" value="CN_HYDROLASE"/>
    <property type="match status" value="1"/>
</dbReference>
<dbReference type="Proteomes" id="UP000094020">
    <property type="component" value="Chromosome 2"/>
</dbReference>
<dbReference type="EMBL" id="KV700116">
    <property type="protein sequence ID" value="OCF47799.1"/>
    <property type="molecule type" value="Genomic_DNA"/>
</dbReference>
<name>A0A1B9HX06_9TREE</name>
<dbReference type="PANTHER" id="PTHR23088">
    <property type="entry name" value="NITRILASE-RELATED"/>
    <property type="match status" value="1"/>
</dbReference>
<dbReference type="PANTHER" id="PTHR23088:SF30">
    <property type="entry name" value="OMEGA-AMIDASE NIT2"/>
    <property type="match status" value="1"/>
</dbReference>
<reference evidence="2" key="3">
    <citation type="submission" date="2016-07" db="EMBL/GenBank/DDBJ databases">
        <title>Evolution of pathogenesis and genome organization in the Tremellales.</title>
        <authorList>
            <person name="Cuomo C."/>
            <person name="Litvintseva A."/>
            <person name="Heitman J."/>
            <person name="Chen Y."/>
            <person name="Sun S."/>
            <person name="Springer D."/>
            <person name="Dromer F."/>
            <person name="Young S."/>
            <person name="Zeng Q."/>
            <person name="Chapman S."/>
            <person name="Gujja S."/>
            <person name="Saif S."/>
            <person name="Birren B."/>
        </authorList>
    </citation>
    <scope>NUCLEOTIDE SEQUENCE</scope>
    <source>
        <strain evidence="2">CBS 10737</strain>
    </source>
</reference>
<organism evidence="2">
    <name type="scientific">Kwoniella pini CBS 10737</name>
    <dbReference type="NCBI Taxonomy" id="1296096"/>
    <lineage>
        <taxon>Eukaryota</taxon>
        <taxon>Fungi</taxon>
        <taxon>Dikarya</taxon>
        <taxon>Basidiomycota</taxon>
        <taxon>Agaricomycotina</taxon>
        <taxon>Tremellomycetes</taxon>
        <taxon>Tremellales</taxon>
        <taxon>Cryptococcaceae</taxon>
        <taxon>Kwoniella</taxon>
    </lineage>
</organism>
<dbReference type="GO" id="GO:0006541">
    <property type="term" value="P:glutamine metabolic process"/>
    <property type="evidence" value="ECO:0007669"/>
    <property type="project" value="TreeGrafter"/>
</dbReference>
<dbReference type="InterPro" id="IPR036526">
    <property type="entry name" value="C-N_Hydrolase_sf"/>
</dbReference>
<evidence type="ECO:0000313" key="4">
    <source>
        <dbReference type="Proteomes" id="UP000094020"/>
    </source>
</evidence>
<feature type="domain" description="CN hydrolase" evidence="1">
    <location>
        <begin position="23"/>
        <end position="302"/>
    </location>
</feature>
<evidence type="ECO:0000313" key="2">
    <source>
        <dbReference type="EMBL" id="OCF47799.1"/>
    </source>
</evidence>
<protein>
    <recommendedName>
        <fullName evidence="1">CN hydrolase domain-containing protein</fullName>
    </recommendedName>
</protein>
<dbReference type="RefSeq" id="XP_019009018.1">
    <property type="nucleotide sequence ID" value="XM_019158405.1"/>
</dbReference>
<dbReference type="PROSITE" id="PS01227">
    <property type="entry name" value="UPF0012"/>
    <property type="match status" value="1"/>
</dbReference>
<dbReference type="GeneID" id="30175075"/>
<sequence length="335" mass="36535">MVNETLAATGPDQYTVLPGFKSFTLAMVQLGNITRDKLSNLQHTATMISKAACGDLAHPKVDVVMLPEIFNSPMECSAHAPNAEVIPEAVAGKPVTPAELPSSKISPTLHMLSKAAIDTGCWIIGGSMPEKAADAPAEGFRVWNTLTVWNAEGCMVAKYRKHHLYNVDVPGAITVRESDVITPGDTPIIVKTPFGTLALAICYDIRFPHFLSALLEQDPSICAYLLPSAFNHVSGPLAWEVLQRARAIDNQIYVGMCSPARDNTAEYISYGHSLLCAPNGTICSTPTPEDESETIVFAKLCPESLRTTRQWLPVGQHQRHDIYTRPHLKTRATEF</sequence>
<evidence type="ECO:0000313" key="3">
    <source>
        <dbReference type="EMBL" id="WWC67418.1"/>
    </source>
</evidence>
<dbReference type="GO" id="GO:0006107">
    <property type="term" value="P:oxaloacetate metabolic process"/>
    <property type="evidence" value="ECO:0007669"/>
    <property type="project" value="TreeGrafter"/>
</dbReference>
<accession>A0A1B9HX06</accession>
<gene>
    <name evidence="2" type="ORF">I206_06706</name>
    <name evidence="3" type="ORF">I206_101326</name>
</gene>
<dbReference type="InterPro" id="IPR003010">
    <property type="entry name" value="C-N_Hydrolase"/>
</dbReference>
<dbReference type="InterPro" id="IPR001110">
    <property type="entry name" value="UPF0012_CS"/>
</dbReference>
<dbReference type="GO" id="GO:0005739">
    <property type="term" value="C:mitochondrion"/>
    <property type="evidence" value="ECO:0007669"/>
    <property type="project" value="TreeGrafter"/>
</dbReference>
<reference evidence="3" key="2">
    <citation type="submission" date="2013-07" db="EMBL/GenBank/DDBJ databases">
        <authorList>
            <consortium name="The Broad Institute Genome Sequencing Platform"/>
            <person name="Cuomo C."/>
            <person name="Litvintseva A."/>
            <person name="Chen Y."/>
            <person name="Heitman J."/>
            <person name="Sun S."/>
            <person name="Springer D."/>
            <person name="Dromer F."/>
            <person name="Young S.K."/>
            <person name="Zeng Q."/>
            <person name="Gargeya S."/>
            <person name="Fitzgerald M."/>
            <person name="Abouelleil A."/>
            <person name="Alvarado L."/>
            <person name="Berlin A.M."/>
            <person name="Chapman S.B."/>
            <person name="Dewar J."/>
            <person name="Goldberg J."/>
            <person name="Griggs A."/>
            <person name="Gujja S."/>
            <person name="Hansen M."/>
            <person name="Howarth C."/>
            <person name="Imamovic A."/>
            <person name="Larimer J."/>
            <person name="McCowan C."/>
            <person name="Murphy C."/>
            <person name="Pearson M."/>
            <person name="Priest M."/>
            <person name="Roberts A."/>
            <person name="Saif S."/>
            <person name="Shea T."/>
            <person name="Sykes S."/>
            <person name="Wortman J."/>
            <person name="Nusbaum C."/>
            <person name="Birren B."/>
        </authorList>
    </citation>
    <scope>NUCLEOTIDE SEQUENCE</scope>
    <source>
        <strain evidence="3">CBS 10737</strain>
    </source>
</reference>
<dbReference type="GO" id="GO:0006528">
    <property type="term" value="P:asparagine metabolic process"/>
    <property type="evidence" value="ECO:0007669"/>
    <property type="project" value="TreeGrafter"/>
</dbReference>
<keyword evidence="4" id="KW-1185">Reference proteome</keyword>
<dbReference type="STRING" id="1296096.A0A1B9HX06"/>
<dbReference type="Gene3D" id="3.60.110.10">
    <property type="entry name" value="Carbon-nitrogen hydrolase"/>
    <property type="match status" value="1"/>
</dbReference>
<dbReference type="OrthoDB" id="10250282at2759"/>
<reference evidence="2" key="1">
    <citation type="submission" date="2013-07" db="EMBL/GenBank/DDBJ databases">
        <title>The Genome Sequence of Cryptococcus pinus CBS10737.</title>
        <authorList>
            <consortium name="The Broad Institute Genome Sequencing Platform"/>
            <person name="Cuomo C."/>
            <person name="Litvintseva A."/>
            <person name="Chen Y."/>
            <person name="Heitman J."/>
            <person name="Sun S."/>
            <person name="Springer D."/>
            <person name="Dromer F."/>
            <person name="Young S.K."/>
            <person name="Zeng Q."/>
            <person name="Gargeya S."/>
            <person name="Fitzgerald M."/>
            <person name="Abouelleil A."/>
            <person name="Alvarado L."/>
            <person name="Berlin A.M."/>
            <person name="Chapman S.B."/>
            <person name="Dewar J."/>
            <person name="Goldberg J."/>
            <person name="Griggs A."/>
            <person name="Gujja S."/>
            <person name="Hansen M."/>
            <person name="Howarth C."/>
            <person name="Imamovic A."/>
            <person name="Larimer J."/>
            <person name="McCowan C."/>
            <person name="Murphy C."/>
            <person name="Pearson M."/>
            <person name="Priest M."/>
            <person name="Roberts A."/>
            <person name="Saif S."/>
            <person name="Shea T."/>
            <person name="Sykes S."/>
            <person name="Wortman J."/>
            <person name="Nusbaum C."/>
            <person name="Birren B."/>
        </authorList>
    </citation>
    <scope>NUCLEOTIDE SEQUENCE [LARGE SCALE GENOMIC DNA]</scope>
    <source>
        <strain evidence="2">CBS 10737</strain>
    </source>
</reference>
<dbReference type="GO" id="GO:0050152">
    <property type="term" value="F:omega-amidase activity"/>
    <property type="evidence" value="ECO:0007669"/>
    <property type="project" value="TreeGrafter"/>
</dbReference>
<dbReference type="EMBL" id="CP144520">
    <property type="protein sequence ID" value="WWC67418.1"/>
    <property type="molecule type" value="Genomic_DNA"/>
</dbReference>
<reference evidence="3" key="4">
    <citation type="submission" date="2024-02" db="EMBL/GenBank/DDBJ databases">
        <title>Comparative genomics of Cryptococcus and Kwoniella reveals pathogenesis evolution and contrasting modes of karyotype evolution via chromosome fusion or intercentromeric recombination.</title>
        <authorList>
            <person name="Coelho M.A."/>
            <person name="David-Palma M."/>
            <person name="Shea T."/>
            <person name="Bowers K."/>
            <person name="McGinley-Smith S."/>
            <person name="Mohammad A.W."/>
            <person name="Gnirke A."/>
            <person name="Yurkov A.M."/>
            <person name="Nowrousian M."/>
            <person name="Sun S."/>
            <person name="Cuomo C.A."/>
            <person name="Heitman J."/>
        </authorList>
    </citation>
    <scope>NUCLEOTIDE SEQUENCE</scope>
    <source>
        <strain evidence="3">CBS 10737</strain>
    </source>
</reference>